<evidence type="ECO:0000256" key="6">
    <source>
        <dbReference type="ARBA" id="ARBA00023136"/>
    </source>
</evidence>
<keyword evidence="7" id="KW-0131">Cell cycle</keyword>
<proteinExistence type="predicted"/>
<dbReference type="InterPro" id="IPR034746">
    <property type="entry name" value="POTRA"/>
</dbReference>
<dbReference type="GO" id="GO:0016020">
    <property type="term" value="C:membrane"/>
    <property type="evidence" value="ECO:0007669"/>
    <property type="project" value="UniProtKB-SubCell"/>
</dbReference>
<dbReference type="STRING" id="889378.Spiaf_2118"/>
<dbReference type="PANTHER" id="PTHR35851:SF1">
    <property type="entry name" value="CELL DIVISION PROTEIN FTSQ"/>
    <property type="match status" value="1"/>
</dbReference>
<gene>
    <name evidence="10" type="ordered locus">Spiaf_2118</name>
</gene>
<dbReference type="KEGG" id="sfc:Spiaf_2118"/>
<evidence type="ECO:0000256" key="2">
    <source>
        <dbReference type="ARBA" id="ARBA00022475"/>
    </source>
</evidence>
<protein>
    <submittedName>
        <fullName evidence="10">Cell division septal protein</fullName>
    </submittedName>
</protein>
<feature type="domain" description="POTRA" evidence="9">
    <location>
        <begin position="81"/>
        <end position="149"/>
    </location>
</feature>
<dbReference type="Gene3D" id="3.10.20.310">
    <property type="entry name" value="membrane protein fhac"/>
    <property type="match status" value="1"/>
</dbReference>
<accession>H9UKX3</accession>
<sequence>MRGVNVADRVMYQQSVSSRRFEPEYRKPVRLDSGTQGDWRGGTGHQQSGGFLKRLLFVMLFVGSALIVAELLFQTQVAPRVAITEVIIEGDVRMSSDDLLEYAGLASGDLYFSVDTARIEQALRAIPRVETVEVTKSFPGTLRIALSSRTPLAITMGGLGRQAVPVVVDSHGVAFAWGVPEDYRSLPVLGGFEIDNVELGSRLPSAMRGVLQDLEQLRLRHPVLFDVISEVEFKPIHEHRFDLQLYFTHVPVPVLIGEDLQPDKISGIIRILDVLAAQGMIRDIREIDFRGDDVIYTKREG</sequence>
<evidence type="ECO:0000256" key="7">
    <source>
        <dbReference type="ARBA" id="ARBA00023306"/>
    </source>
</evidence>
<evidence type="ECO:0000256" key="1">
    <source>
        <dbReference type="ARBA" id="ARBA00004370"/>
    </source>
</evidence>
<keyword evidence="6 8" id="KW-0472">Membrane</keyword>
<evidence type="ECO:0000313" key="10">
    <source>
        <dbReference type="EMBL" id="AFG38166.1"/>
    </source>
</evidence>
<comment type="subcellular location">
    <subcellularLocation>
        <location evidence="1">Membrane</location>
    </subcellularLocation>
</comment>
<dbReference type="HOGENOM" id="CLU_069614_0_0_12"/>
<evidence type="ECO:0000259" key="9">
    <source>
        <dbReference type="PROSITE" id="PS51779"/>
    </source>
</evidence>
<dbReference type="Pfam" id="PF08478">
    <property type="entry name" value="POTRA_1"/>
    <property type="match status" value="1"/>
</dbReference>
<dbReference type="InterPro" id="IPR013685">
    <property type="entry name" value="POTRA_FtsQ_type"/>
</dbReference>
<dbReference type="Proteomes" id="UP000007383">
    <property type="component" value="Chromosome"/>
</dbReference>
<keyword evidence="4 8" id="KW-0812">Transmembrane</keyword>
<keyword evidence="2" id="KW-1003">Cell membrane</keyword>
<feature type="transmembrane region" description="Helical" evidence="8">
    <location>
        <begin position="55"/>
        <end position="73"/>
    </location>
</feature>
<keyword evidence="11" id="KW-1185">Reference proteome</keyword>
<dbReference type="PANTHER" id="PTHR35851">
    <property type="entry name" value="CELL DIVISION PROTEIN FTSQ"/>
    <property type="match status" value="1"/>
</dbReference>
<evidence type="ECO:0000256" key="8">
    <source>
        <dbReference type="SAM" id="Phobius"/>
    </source>
</evidence>
<dbReference type="InterPro" id="IPR026579">
    <property type="entry name" value="FtsQ"/>
</dbReference>
<keyword evidence="5 8" id="KW-1133">Transmembrane helix</keyword>
<dbReference type="OrthoDB" id="370362at2"/>
<evidence type="ECO:0000256" key="4">
    <source>
        <dbReference type="ARBA" id="ARBA00022692"/>
    </source>
</evidence>
<dbReference type="eggNOG" id="COG1589">
    <property type="taxonomic scope" value="Bacteria"/>
</dbReference>
<evidence type="ECO:0000313" key="11">
    <source>
        <dbReference type="Proteomes" id="UP000007383"/>
    </source>
</evidence>
<keyword evidence="3 10" id="KW-0132">Cell division</keyword>
<evidence type="ECO:0000256" key="3">
    <source>
        <dbReference type="ARBA" id="ARBA00022618"/>
    </source>
</evidence>
<dbReference type="EMBL" id="CP003282">
    <property type="protein sequence ID" value="AFG38166.1"/>
    <property type="molecule type" value="Genomic_DNA"/>
</dbReference>
<reference evidence="11" key="1">
    <citation type="journal article" date="2013" name="Stand. Genomic Sci.">
        <title>Complete genome sequence of the halophilic bacterium Spirochaeta africana type strain (Z-7692(T)) from the alkaline Lake Magadi in the East African Rift.</title>
        <authorList>
            <person name="Liolos K."/>
            <person name="Abt B."/>
            <person name="Scheuner C."/>
            <person name="Teshima H."/>
            <person name="Held B."/>
            <person name="Lapidus A."/>
            <person name="Nolan M."/>
            <person name="Lucas S."/>
            <person name="Deshpande S."/>
            <person name="Cheng J.F."/>
            <person name="Tapia R."/>
            <person name="Goodwin L.A."/>
            <person name="Pitluck S."/>
            <person name="Pagani I."/>
            <person name="Ivanova N."/>
            <person name="Mavromatis K."/>
            <person name="Mikhailova N."/>
            <person name="Huntemann M."/>
            <person name="Pati A."/>
            <person name="Chen A."/>
            <person name="Palaniappan K."/>
            <person name="Land M."/>
            <person name="Rohde M."/>
            <person name="Tindall B.J."/>
            <person name="Detter J.C."/>
            <person name="Goker M."/>
            <person name="Bristow J."/>
            <person name="Eisen J.A."/>
            <person name="Markowitz V."/>
            <person name="Hugenholtz P."/>
            <person name="Woyke T."/>
            <person name="Klenk H.P."/>
            <person name="Kyrpides N.C."/>
        </authorList>
    </citation>
    <scope>NUCLEOTIDE SEQUENCE</scope>
    <source>
        <strain evidence="11">ATCC 700263 / DSM 8902 / Z-7692</strain>
    </source>
</reference>
<organism evidence="10 11">
    <name type="scientific">Spirochaeta africana (strain ATCC 700263 / DSM 8902 / Z-7692)</name>
    <dbReference type="NCBI Taxonomy" id="889378"/>
    <lineage>
        <taxon>Bacteria</taxon>
        <taxon>Pseudomonadati</taxon>
        <taxon>Spirochaetota</taxon>
        <taxon>Spirochaetia</taxon>
        <taxon>Spirochaetales</taxon>
        <taxon>Spirochaetaceae</taxon>
        <taxon>Spirochaeta</taxon>
    </lineage>
</organism>
<name>H9UKX3_SPIAZ</name>
<dbReference type="AlphaFoldDB" id="H9UKX3"/>
<dbReference type="PROSITE" id="PS51779">
    <property type="entry name" value="POTRA"/>
    <property type="match status" value="1"/>
</dbReference>
<evidence type="ECO:0000256" key="5">
    <source>
        <dbReference type="ARBA" id="ARBA00022989"/>
    </source>
</evidence>
<dbReference type="PATRIC" id="fig|889378.3.peg.2104"/>
<dbReference type="GO" id="GO:0090529">
    <property type="term" value="P:cell septum assembly"/>
    <property type="evidence" value="ECO:0007669"/>
    <property type="project" value="InterPro"/>
</dbReference>